<dbReference type="CDD" id="cd00609">
    <property type="entry name" value="AAT_like"/>
    <property type="match status" value="1"/>
</dbReference>
<evidence type="ECO:0000256" key="2">
    <source>
        <dbReference type="ARBA" id="ARBA00005384"/>
    </source>
</evidence>
<dbReference type="PROSITE" id="PS50949">
    <property type="entry name" value="HTH_GNTR"/>
    <property type="match status" value="1"/>
</dbReference>
<sequence>MVKNANADQHIADAADKPAEKENKYRVIYDEIVKQLQAGEIKPGGKLPSIREITVRFGCSKNTVIRAYDDLEKEHLIYSVPKSGYYAMAPAAYDESPEQGVIDLSSAAPDRSVMPYEEYQHCLNRAIDLYQDRLFSYSDPQGFLSLRKELEKHLASAQVFAKLEQISVVSGAQQALHLLAAMPFPNGKTTVLVEQPTFFGMLRTLELLQVPAVGITRTEEGLDLDELERHFRNNNIKCFYTMPRFHNPLGTSLSQGQKKKIARLAAKYDVYIIEDDYLADLEVSRKADPIFSVDEAARTIYIKSFSKVMLPGLRLAAVVLPLQLVASFRMFKASCDSSTASLSQGALEIYLSGGMFDRHVAQMRVLYQERIGMLAELCAKWLPQGMKLSAAEAGIFAQISVPHRLPAEELAAVLRQQRVLVTPMDRCYLRGFASGNGLRLSVIRADRENMERGIKQIGETAAALLERKSAVPSGAVIEWV</sequence>
<dbReference type="OrthoDB" id="9802601at2"/>
<dbReference type="SUPFAM" id="SSF53383">
    <property type="entry name" value="PLP-dependent transferases"/>
    <property type="match status" value="1"/>
</dbReference>
<dbReference type="EMBL" id="SIRE01000049">
    <property type="protein sequence ID" value="TBL68216.1"/>
    <property type="molecule type" value="Genomic_DNA"/>
</dbReference>
<keyword evidence="6" id="KW-0238">DNA-binding</keyword>
<comment type="caution">
    <text evidence="9">The sequence shown here is derived from an EMBL/GenBank/DDBJ whole genome shotgun (WGS) entry which is preliminary data.</text>
</comment>
<organism evidence="9 10">
    <name type="scientific">Paenibacillus thalictri</name>
    <dbReference type="NCBI Taxonomy" id="2527873"/>
    <lineage>
        <taxon>Bacteria</taxon>
        <taxon>Bacillati</taxon>
        <taxon>Bacillota</taxon>
        <taxon>Bacilli</taxon>
        <taxon>Bacillales</taxon>
        <taxon>Paenibacillaceae</taxon>
        <taxon>Paenibacillus</taxon>
    </lineage>
</organism>
<evidence type="ECO:0000256" key="3">
    <source>
        <dbReference type="ARBA" id="ARBA00022576"/>
    </source>
</evidence>
<accession>A0A4Q9DGD8</accession>
<dbReference type="Proteomes" id="UP000293142">
    <property type="component" value="Unassembled WGS sequence"/>
</dbReference>
<keyword evidence="7" id="KW-0804">Transcription</keyword>
<dbReference type="InterPro" id="IPR051446">
    <property type="entry name" value="HTH_trans_reg/aminotransferase"/>
</dbReference>
<evidence type="ECO:0000259" key="8">
    <source>
        <dbReference type="PROSITE" id="PS50949"/>
    </source>
</evidence>
<evidence type="ECO:0000256" key="7">
    <source>
        <dbReference type="ARBA" id="ARBA00023163"/>
    </source>
</evidence>
<evidence type="ECO:0000256" key="5">
    <source>
        <dbReference type="ARBA" id="ARBA00023015"/>
    </source>
</evidence>
<evidence type="ECO:0000256" key="1">
    <source>
        <dbReference type="ARBA" id="ARBA00001933"/>
    </source>
</evidence>
<dbReference type="InterPro" id="IPR015424">
    <property type="entry name" value="PyrdxlP-dep_Trfase"/>
</dbReference>
<dbReference type="GO" id="GO:0003677">
    <property type="term" value="F:DNA binding"/>
    <property type="evidence" value="ECO:0007669"/>
    <property type="project" value="UniProtKB-KW"/>
</dbReference>
<dbReference type="InterPro" id="IPR036388">
    <property type="entry name" value="WH-like_DNA-bd_sf"/>
</dbReference>
<dbReference type="Gene3D" id="1.10.10.10">
    <property type="entry name" value="Winged helix-like DNA-binding domain superfamily/Winged helix DNA-binding domain"/>
    <property type="match status" value="1"/>
</dbReference>
<dbReference type="PANTHER" id="PTHR46577:SF1">
    <property type="entry name" value="HTH-TYPE TRANSCRIPTIONAL REGULATORY PROTEIN GABR"/>
    <property type="match status" value="1"/>
</dbReference>
<dbReference type="GO" id="GO:0030170">
    <property type="term" value="F:pyridoxal phosphate binding"/>
    <property type="evidence" value="ECO:0007669"/>
    <property type="project" value="InterPro"/>
</dbReference>
<evidence type="ECO:0000313" key="10">
    <source>
        <dbReference type="Proteomes" id="UP000293142"/>
    </source>
</evidence>
<dbReference type="InterPro" id="IPR015421">
    <property type="entry name" value="PyrdxlP-dep_Trfase_major"/>
</dbReference>
<dbReference type="InterPro" id="IPR015422">
    <property type="entry name" value="PyrdxlP-dep_Trfase_small"/>
</dbReference>
<keyword evidence="9" id="KW-0808">Transferase</keyword>
<dbReference type="SUPFAM" id="SSF46785">
    <property type="entry name" value="Winged helix' DNA-binding domain"/>
    <property type="match status" value="1"/>
</dbReference>
<protein>
    <submittedName>
        <fullName evidence="9">PLP-dependent aminotransferase family protein</fullName>
    </submittedName>
</protein>
<dbReference type="SMART" id="SM00345">
    <property type="entry name" value="HTH_GNTR"/>
    <property type="match status" value="1"/>
</dbReference>
<dbReference type="Gene3D" id="3.40.640.10">
    <property type="entry name" value="Type I PLP-dependent aspartate aminotransferase-like (Major domain)"/>
    <property type="match status" value="1"/>
</dbReference>
<dbReference type="Pfam" id="PF00155">
    <property type="entry name" value="Aminotran_1_2"/>
    <property type="match status" value="1"/>
</dbReference>
<evidence type="ECO:0000313" key="9">
    <source>
        <dbReference type="EMBL" id="TBL68216.1"/>
    </source>
</evidence>
<dbReference type="RefSeq" id="WP_131018967.1">
    <property type="nucleotide sequence ID" value="NZ_SIRE01000049.1"/>
</dbReference>
<dbReference type="GO" id="GO:0003700">
    <property type="term" value="F:DNA-binding transcription factor activity"/>
    <property type="evidence" value="ECO:0007669"/>
    <property type="project" value="InterPro"/>
</dbReference>
<feature type="domain" description="HTH gntR-type" evidence="8">
    <location>
        <begin position="22"/>
        <end position="90"/>
    </location>
</feature>
<keyword evidence="5" id="KW-0805">Transcription regulation</keyword>
<dbReference type="GO" id="GO:0008483">
    <property type="term" value="F:transaminase activity"/>
    <property type="evidence" value="ECO:0007669"/>
    <property type="project" value="UniProtKB-KW"/>
</dbReference>
<evidence type="ECO:0000256" key="4">
    <source>
        <dbReference type="ARBA" id="ARBA00022898"/>
    </source>
</evidence>
<keyword evidence="10" id="KW-1185">Reference proteome</keyword>
<evidence type="ECO:0000256" key="6">
    <source>
        <dbReference type="ARBA" id="ARBA00023125"/>
    </source>
</evidence>
<dbReference type="Pfam" id="PF00392">
    <property type="entry name" value="GntR"/>
    <property type="match status" value="1"/>
</dbReference>
<name>A0A4Q9DGD8_9BACL</name>
<comment type="similarity">
    <text evidence="2">In the C-terminal section; belongs to the class-I pyridoxal-phosphate-dependent aminotransferase family.</text>
</comment>
<comment type="cofactor">
    <cofactor evidence="1">
        <name>pyridoxal 5'-phosphate</name>
        <dbReference type="ChEBI" id="CHEBI:597326"/>
    </cofactor>
</comment>
<dbReference type="CDD" id="cd07377">
    <property type="entry name" value="WHTH_GntR"/>
    <property type="match status" value="1"/>
</dbReference>
<dbReference type="Gene3D" id="3.90.1150.10">
    <property type="entry name" value="Aspartate Aminotransferase, domain 1"/>
    <property type="match status" value="1"/>
</dbReference>
<proteinExistence type="inferred from homology"/>
<keyword evidence="4" id="KW-0663">Pyridoxal phosphate</keyword>
<dbReference type="InterPro" id="IPR000524">
    <property type="entry name" value="Tscrpt_reg_HTH_GntR"/>
</dbReference>
<gene>
    <name evidence="9" type="ORF">EYB31_38715</name>
</gene>
<reference evidence="9 10" key="1">
    <citation type="submission" date="2019-02" db="EMBL/GenBank/DDBJ databases">
        <title>Paenibacillus sp. nov., isolated from surface-sterilized tissue of Thalictrum simplex L.</title>
        <authorList>
            <person name="Tuo L."/>
        </authorList>
    </citation>
    <scope>NUCLEOTIDE SEQUENCE [LARGE SCALE GENOMIC DNA]</scope>
    <source>
        <strain evidence="9 10">N2SHLJ1</strain>
    </source>
</reference>
<dbReference type="AlphaFoldDB" id="A0A4Q9DGD8"/>
<keyword evidence="3 9" id="KW-0032">Aminotransferase</keyword>
<dbReference type="InterPro" id="IPR004839">
    <property type="entry name" value="Aminotransferase_I/II_large"/>
</dbReference>
<dbReference type="InterPro" id="IPR036390">
    <property type="entry name" value="WH_DNA-bd_sf"/>
</dbReference>
<dbReference type="PANTHER" id="PTHR46577">
    <property type="entry name" value="HTH-TYPE TRANSCRIPTIONAL REGULATORY PROTEIN GABR"/>
    <property type="match status" value="1"/>
</dbReference>